<proteinExistence type="predicted"/>
<accession>A0A4Z2CX00</accession>
<protein>
    <submittedName>
        <fullName evidence="3">Uncharacterized protein</fullName>
    </submittedName>
</protein>
<feature type="signal peptide" evidence="2">
    <location>
        <begin position="1"/>
        <end position="28"/>
    </location>
</feature>
<gene>
    <name evidence="3" type="ORF">EWB00_006761</name>
</gene>
<dbReference type="Proteomes" id="UP000311919">
    <property type="component" value="Unassembled WGS sequence"/>
</dbReference>
<feature type="compositionally biased region" description="Polar residues" evidence="1">
    <location>
        <begin position="374"/>
        <end position="384"/>
    </location>
</feature>
<feature type="compositionally biased region" description="Basic residues" evidence="1">
    <location>
        <begin position="303"/>
        <end position="314"/>
    </location>
</feature>
<dbReference type="EMBL" id="SKCS01000403">
    <property type="protein sequence ID" value="TNN08761.1"/>
    <property type="molecule type" value="Genomic_DNA"/>
</dbReference>
<dbReference type="STRING" id="6182.A0A4Z2CX00"/>
<feature type="region of interest" description="Disordered" evidence="1">
    <location>
        <begin position="374"/>
        <end position="397"/>
    </location>
</feature>
<comment type="caution">
    <text evidence="3">The sequence shown here is derived from an EMBL/GenBank/DDBJ whole genome shotgun (WGS) entry which is preliminary data.</text>
</comment>
<sequence>MGINLSKEILKVVLALCALKLPIHPVLCKENKATQTDDLTYSPLSSGYHRLESTCVSLSQMADSIFSSNRKPYMNDNQQITSNPFIRVVTHKNGVLIHLGQLISISEDQKSFIMRNVISFDPLRVHERTISTLQPSEILALTESKLQSQHGKRGNLLSEYLQNQLTFNLGENSSSEKNKPMNLTEQKQDAIHGPLLITPGDVLICLSEVRELSIVPVMRFDQPKQMRQINVKSEFKRITEVKQHNLSQDTLTINKLTENYWSVTTQEQPPLQRQLLQEHEEKKAENLQSANKANRQNPSTESRRRRREKQRLLNKQRYSEVDMKTYIQSASISSASFLKCPTSTPHLTNSPLECSSCKWDDDGIVSVTIHQSLNSTTENPSNSLPKPRQKLSLQKGS</sequence>
<evidence type="ECO:0000313" key="4">
    <source>
        <dbReference type="Proteomes" id="UP000311919"/>
    </source>
</evidence>
<keyword evidence="2" id="KW-0732">Signal</keyword>
<feature type="chain" id="PRO_5021263359" evidence="2">
    <location>
        <begin position="29"/>
        <end position="397"/>
    </location>
</feature>
<reference evidence="3 4" key="1">
    <citation type="submission" date="2019-03" db="EMBL/GenBank/DDBJ databases">
        <title>An improved genome assembly of the fluke Schistosoma japonicum.</title>
        <authorList>
            <person name="Hu W."/>
            <person name="Luo F."/>
            <person name="Yin M."/>
            <person name="Mo X."/>
            <person name="Sun C."/>
            <person name="Wu Q."/>
            <person name="Zhu B."/>
            <person name="Xiang M."/>
            <person name="Wang J."/>
            <person name="Wang Y."/>
            <person name="Zhang T."/>
            <person name="Xu B."/>
            <person name="Zheng H."/>
            <person name="Feng Z."/>
        </authorList>
    </citation>
    <scope>NUCLEOTIDE SEQUENCE [LARGE SCALE GENOMIC DNA]</scope>
    <source>
        <strain evidence="3">HuSjv2</strain>
        <tissue evidence="3">Worms</tissue>
    </source>
</reference>
<dbReference type="OrthoDB" id="6250658at2759"/>
<dbReference type="AlphaFoldDB" id="A0A4Z2CX00"/>
<feature type="region of interest" description="Disordered" evidence="1">
    <location>
        <begin position="280"/>
        <end position="317"/>
    </location>
</feature>
<organism evidence="3 4">
    <name type="scientific">Schistosoma japonicum</name>
    <name type="common">Blood fluke</name>
    <dbReference type="NCBI Taxonomy" id="6182"/>
    <lineage>
        <taxon>Eukaryota</taxon>
        <taxon>Metazoa</taxon>
        <taxon>Spiralia</taxon>
        <taxon>Lophotrochozoa</taxon>
        <taxon>Platyhelminthes</taxon>
        <taxon>Trematoda</taxon>
        <taxon>Digenea</taxon>
        <taxon>Strigeidida</taxon>
        <taxon>Schistosomatoidea</taxon>
        <taxon>Schistosomatidae</taxon>
        <taxon>Schistosoma</taxon>
    </lineage>
</organism>
<evidence type="ECO:0000256" key="1">
    <source>
        <dbReference type="SAM" id="MobiDB-lite"/>
    </source>
</evidence>
<evidence type="ECO:0000256" key="2">
    <source>
        <dbReference type="SAM" id="SignalP"/>
    </source>
</evidence>
<keyword evidence="4" id="KW-1185">Reference proteome</keyword>
<evidence type="ECO:0000313" key="3">
    <source>
        <dbReference type="EMBL" id="TNN08761.1"/>
    </source>
</evidence>
<name>A0A4Z2CX00_SCHJA</name>